<protein>
    <submittedName>
        <fullName evidence="1">HEAT repeat domain-containing protein</fullName>
    </submittedName>
</protein>
<gene>
    <name evidence="1" type="ORF">OV287_08070</name>
</gene>
<name>A0ABT3ZYP3_9BACT</name>
<organism evidence="1 2">
    <name type="scientific">Archangium lansingense</name>
    <dbReference type="NCBI Taxonomy" id="2995310"/>
    <lineage>
        <taxon>Bacteria</taxon>
        <taxon>Pseudomonadati</taxon>
        <taxon>Myxococcota</taxon>
        <taxon>Myxococcia</taxon>
        <taxon>Myxococcales</taxon>
        <taxon>Cystobacterineae</taxon>
        <taxon>Archangiaceae</taxon>
        <taxon>Archangium</taxon>
    </lineage>
</organism>
<evidence type="ECO:0000313" key="2">
    <source>
        <dbReference type="Proteomes" id="UP001207654"/>
    </source>
</evidence>
<reference evidence="1 2" key="1">
    <citation type="submission" date="2022-11" db="EMBL/GenBank/DDBJ databases">
        <title>Minimal conservation of predation-associated metabolite biosynthetic gene clusters underscores biosynthetic potential of Myxococcota including descriptions for ten novel species: Archangium lansinium sp. nov., Myxococcus landrumus sp. nov., Nannocystis bai.</title>
        <authorList>
            <person name="Ahearne A."/>
            <person name="Stevens C."/>
            <person name="Phillips K."/>
        </authorList>
    </citation>
    <scope>NUCLEOTIDE SEQUENCE [LARGE SCALE GENOMIC DNA]</scope>
    <source>
        <strain evidence="1 2">MIWBW</strain>
    </source>
</reference>
<accession>A0ABT3ZYP3</accession>
<dbReference type="Pfam" id="PF13646">
    <property type="entry name" value="HEAT_2"/>
    <property type="match status" value="1"/>
</dbReference>
<dbReference type="Proteomes" id="UP001207654">
    <property type="component" value="Unassembled WGS sequence"/>
</dbReference>
<sequence length="146" mass="16279">MKLDKETPPSEEVVDAGLKLMKSPDPETRYEAVWALCLHWGDMRTLPMLRSMLEGQETDLEVQIIVARSVGSMVQRCGQPDEQSFKSLARVALDESAASEFRGVAYISLRAAAGLLPAAEEAHLPEDIHHLEVDWKWLRAMDGFSA</sequence>
<comment type="caution">
    <text evidence="1">The sequence shown here is derived from an EMBL/GenBank/DDBJ whole genome shotgun (WGS) entry which is preliminary data.</text>
</comment>
<dbReference type="InterPro" id="IPR016024">
    <property type="entry name" value="ARM-type_fold"/>
</dbReference>
<dbReference type="SUPFAM" id="SSF48371">
    <property type="entry name" value="ARM repeat"/>
    <property type="match status" value="1"/>
</dbReference>
<proteinExistence type="predicted"/>
<dbReference type="EMBL" id="JAPNKA010000001">
    <property type="protein sequence ID" value="MCY1074441.1"/>
    <property type="molecule type" value="Genomic_DNA"/>
</dbReference>
<evidence type="ECO:0000313" key="1">
    <source>
        <dbReference type="EMBL" id="MCY1074441.1"/>
    </source>
</evidence>
<dbReference type="RefSeq" id="WP_267533407.1">
    <property type="nucleotide sequence ID" value="NZ_JAPNKA010000001.1"/>
</dbReference>
<dbReference type="Gene3D" id="1.25.10.10">
    <property type="entry name" value="Leucine-rich Repeat Variant"/>
    <property type="match status" value="1"/>
</dbReference>
<keyword evidence="2" id="KW-1185">Reference proteome</keyword>
<dbReference type="InterPro" id="IPR011989">
    <property type="entry name" value="ARM-like"/>
</dbReference>